<dbReference type="InterPro" id="IPR006342">
    <property type="entry name" value="FkbM_mtfrase"/>
</dbReference>
<evidence type="ECO:0000259" key="1">
    <source>
        <dbReference type="Pfam" id="PF05050"/>
    </source>
</evidence>
<dbReference type="Pfam" id="PF05050">
    <property type="entry name" value="Methyltransf_21"/>
    <property type="match status" value="1"/>
</dbReference>
<dbReference type="Gene3D" id="3.40.50.150">
    <property type="entry name" value="Vaccinia Virus protein VP39"/>
    <property type="match status" value="1"/>
</dbReference>
<accession>A0A7C7D5L2</accession>
<feature type="domain" description="Methyltransferase FkbM" evidence="1">
    <location>
        <begin position="161"/>
        <end position="294"/>
    </location>
</feature>
<dbReference type="SUPFAM" id="SSF53335">
    <property type="entry name" value="S-adenosyl-L-methionine-dependent methyltransferases"/>
    <property type="match status" value="1"/>
</dbReference>
<protein>
    <submittedName>
        <fullName evidence="2">FkbM family methyltransferase</fullName>
    </submittedName>
</protein>
<dbReference type="InterPro" id="IPR029063">
    <property type="entry name" value="SAM-dependent_MTases_sf"/>
</dbReference>
<dbReference type="Proteomes" id="UP000553059">
    <property type="component" value="Unassembled WGS sequence"/>
</dbReference>
<comment type="caution">
    <text evidence="2">The sequence shown here is derived from an EMBL/GenBank/DDBJ whole genome shotgun (WGS) entry which is preliminary data.</text>
</comment>
<dbReference type="AlphaFoldDB" id="A0A7C7D5L2"/>
<sequence length="326" mass="37292">MGQILYSYLLKLGIKAEAFCDSFRRGIDKTTGMPLIVPEELNASYINRTVVMGTSNHNAYYYDQIRTNLQEIGFLGTVITPEQLLLPVYILETIQCKDDPLSHLEKYGEIWGCLSDDTSKRVLLDRIRHLLLWEVMPHEPYANQYFEPGIVHLTESEVFVDCGFYAGDTAEEFILQTSGKYQHIYGFEPDSASIAKCNLKKGRISITQKGVWSEETILRFSSAAKAGAISADGDIEISVTSLDTFFSDKQDIPTFIKMDVEGAEKQALMGAEHIIKKHKPKLALCVYHKFEDLYELPRILKEFRPDYQFYLRHYSESYIETVLYAV</sequence>
<dbReference type="GO" id="GO:0008168">
    <property type="term" value="F:methyltransferase activity"/>
    <property type="evidence" value="ECO:0007669"/>
    <property type="project" value="UniProtKB-KW"/>
</dbReference>
<evidence type="ECO:0000313" key="2">
    <source>
        <dbReference type="EMBL" id="HHY26792.1"/>
    </source>
</evidence>
<dbReference type="NCBIfam" id="TIGR01444">
    <property type="entry name" value="fkbM_fam"/>
    <property type="match status" value="1"/>
</dbReference>
<reference evidence="2 3" key="1">
    <citation type="journal article" date="2020" name="Biotechnol. Biofuels">
        <title>New insights from the biogas microbiome by comprehensive genome-resolved metagenomics of nearly 1600 species originating from multiple anaerobic digesters.</title>
        <authorList>
            <person name="Campanaro S."/>
            <person name="Treu L."/>
            <person name="Rodriguez-R L.M."/>
            <person name="Kovalovszki A."/>
            <person name="Ziels R.M."/>
            <person name="Maus I."/>
            <person name="Zhu X."/>
            <person name="Kougias P.G."/>
            <person name="Basile A."/>
            <person name="Luo G."/>
            <person name="Schluter A."/>
            <person name="Konstantinidis K.T."/>
            <person name="Angelidaki I."/>
        </authorList>
    </citation>
    <scope>NUCLEOTIDE SEQUENCE [LARGE SCALE GENOMIC DNA]</scope>
    <source>
        <strain evidence="2">AS05jafATM_4</strain>
    </source>
</reference>
<proteinExistence type="predicted"/>
<dbReference type="GO" id="GO:0032259">
    <property type="term" value="P:methylation"/>
    <property type="evidence" value="ECO:0007669"/>
    <property type="project" value="UniProtKB-KW"/>
</dbReference>
<dbReference type="EMBL" id="DUTF01000198">
    <property type="protein sequence ID" value="HHY26792.1"/>
    <property type="molecule type" value="Genomic_DNA"/>
</dbReference>
<name>A0A7C7D5L2_9FIRM</name>
<gene>
    <name evidence="2" type="ORF">GX523_08615</name>
</gene>
<keyword evidence="2" id="KW-0489">Methyltransferase</keyword>
<keyword evidence="2" id="KW-0808">Transferase</keyword>
<organism evidence="2 3">
    <name type="scientific">Desulfitobacterium dehalogenans</name>
    <dbReference type="NCBI Taxonomy" id="36854"/>
    <lineage>
        <taxon>Bacteria</taxon>
        <taxon>Bacillati</taxon>
        <taxon>Bacillota</taxon>
        <taxon>Clostridia</taxon>
        <taxon>Eubacteriales</taxon>
        <taxon>Desulfitobacteriaceae</taxon>
        <taxon>Desulfitobacterium</taxon>
    </lineage>
</organism>
<evidence type="ECO:0000313" key="3">
    <source>
        <dbReference type="Proteomes" id="UP000553059"/>
    </source>
</evidence>